<gene>
    <name evidence="1" type="ORF">EDP2_1354</name>
</gene>
<sequence length="102" mass="11706">MASKVVQIYFDFNGPFGDEMSQQLMELAESINREPGFLWKMWTENALAQEAGGIYLFDSEANAQRYMDKHMERLKQFGATNITVKLFDVNEPLTRLNHGQVG</sequence>
<comment type="caution">
    <text evidence="1">The sequence shown here is derived from an EMBL/GenBank/DDBJ whole genome shotgun (WGS) entry which is preliminary data.</text>
</comment>
<dbReference type="PANTHER" id="PTHR39169">
    <property type="match status" value="1"/>
</dbReference>
<dbReference type="SUPFAM" id="SSF54909">
    <property type="entry name" value="Dimeric alpha+beta barrel"/>
    <property type="match status" value="1"/>
</dbReference>
<accession>A0ABN0QBL4</accession>
<organism evidence="1 2">
    <name type="scientific">Enterobacter cloacae S611</name>
    <dbReference type="NCBI Taxonomy" id="1399146"/>
    <lineage>
        <taxon>Bacteria</taxon>
        <taxon>Pseudomonadati</taxon>
        <taxon>Pseudomonadota</taxon>
        <taxon>Gammaproteobacteria</taxon>
        <taxon>Enterobacterales</taxon>
        <taxon>Enterobacteriaceae</taxon>
        <taxon>Enterobacter</taxon>
        <taxon>Enterobacter cloacae complex</taxon>
    </lineage>
</organism>
<dbReference type="NCBIfam" id="NF008333">
    <property type="entry name" value="PRK11118.1"/>
    <property type="match status" value="1"/>
</dbReference>
<evidence type="ECO:0000313" key="1">
    <source>
        <dbReference type="EMBL" id="ESS59757.1"/>
    </source>
</evidence>
<dbReference type="InterPro" id="IPR014910">
    <property type="entry name" value="YdhR"/>
</dbReference>
<dbReference type="GO" id="GO:0004497">
    <property type="term" value="F:monooxygenase activity"/>
    <property type="evidence" value="ECO:0007669"/>
    <property type="project" value="UniProtKB-KW"/>
</dbReference>
<proteinExistence type="predicted"/>
<dbReference type="EMBL" id="AXOM01000013">
    <property type="protein sequence ID" value="ESS59757.1"/>
    <property type="molecule type" value="Genomic_DNA"/>
</dbReference>
<dbReference type="InterPro" id="IPR011008">
    <property type="entry name" value="Dimeric_a/b-barrel"/>
</dbReference>
<keyword evidence="2" id="KW-1185">Reference proteome</keyword>
<dbReference type="PANTHER" id="PTHR39169:SF1">
    <property type="entry name" value="MONOOXYGENASE YDHR-RELATED"/>
    <property type="match status" value="1"/>
</dbReference>
<evidence type="ECO:0000313" key="2">
    <source>
        <dbReference type="Proteomes" id="UP000017834"/>
    </source>
</evidence>
<dbReference type="Gene3D" id="3.30.70.100">
    <property type="match status" value="1"/>
</dbReference>
<protein>
    <submittedName>
        <fullName evidence="1">Monooxygenase ydhR</fullName>
    </submittedName>
</protein>
<dbReference type="Proteomes" id="UP000017834">
    <property type="component" value="Unassembled WGS sequence"/>
</dbReference>
<keyword evidence="1" id="KW-0560">Oxidoreductase</keyword>
<name>A0ABN0QBL4_ENTCL</name>
<reference evidence="1 2" key="1">
    <citation type="journal article" date="2014" name="Genome Announc.">
        <title>Draft Genome Sequence of Enterobacter cloacae Strain S611.</title>
        <authorList>
            <person name="Wang D."/>
            <person name="Han C.S."/>
            <person name="Dichosa A.E."/>
            <person name="Gleasner C.D."/>
            <person name="Johnson S.L."/>
            <person name="Daligault H.E."/>
            <person name="Davenport K.W."/>
            <person name="Li P.E."/>
            <person name="Pierson E.A."/>
            <person name="Pierson L.S.III."/>
        </authorList>
    </citation>
    <scope>NUCLEOTIDE SEQUENCE [LARGE SCALE GENOMIC DNA]</scope>
    <source>
        <strain evidence="1 2">S611</strain>
    </source>
</reference>
<dbReference type="Pfam" id="PF08803">
    <property type="entry name" value="ydhR"/>
    <property type="match status" value="1"/>
</dbReference>
<keyword evidence="1" id="KW-0503">Monooxygenase</keyword>